<name>X1SXE6_9ZZZZ</name>
<sequence length="42" mass="4793">MEEAEKKASEIGLDFIIFGGMTLEEGKQKDYFYNSLKKSGLF</sequence>
<reference evidence="1" key="1">
    <citation type="journal article" date="2014" name="Front. Microbiol.">
        <title>High frequency of phylogenetically diverse reductive dehalogenase-homologous genes in deep subseafloor sedimentary metagenomes.</title>
        <authorList>
            <person name="Kawai M."/>
            <person name="Futagami T."/>
            <person name="Toyoda A."/>
            <person name="Takaki Y."/>
            <person name="Nishi S."/>
            <person name="Hori S."/>
            <person name="Arai W."/>
            <person name="Tsubouchi T."/>
            <person name="Morono Y."/>
            <person name="Uchiyama I."/>
            <person name="Ito T."/>
            <person name="Fujiyama A."/>
            <person name="Inagaki F."/>
            <person name="Takami H."/>
        </authorList>
    </citation>
    <scope>NUCLEOTIDE SEQUENCE</scope>
    <source>
        <strain evidence="1">Expedition CK06-06</strain>
    </source>
</reference>
<dbReference type="EMBL" id="BARW01006732">
    <property type="protein sequence ID" value="GAI79995.1"/>
    <property type="molecule type" value="Genomic_DNA"/>
</dbReference>
<comment type="caution">
    <text evidence="1">The sequence shown here is derived from an EMBL/GenBank/DDBJ whole genome shotgun (WGS) entry which is preliminary data.</text>
</comment>
<organism evidence="1">
    <name type="scientific">marine sediment metagenome</name>
    <dbReference type="NCBI Taxonomy" id="412755"/>
    <lineage>
        <taxon>unclassified sequences</taxon>
        <taxon>metagenomes</taxon>
        <taxon>ecological metagenomes</taxon>
    </lineage>
</organism>
<gene>
    <name evidence="1" type="ORF">S12H4_14137</name>
</gene>
<accession>X1SXE6</accession>
<evidence type="ECO:0000313" key="1">
    <source>
        <dbReference type="EMBL" id="GAI79995.1"/>
    </source>
</evidence>
<proteinExistence type="predicted"/>
<dbReference type="AlphaFoldDB" id="X1SXE6"/>
<protein>
    <submittedName>
        <fullName evidence="1">Uncharacterized protein</fullName>
    </submittedName>
</protein>